<evidence type="ECO:0000256" key="1">
    <source>
        <dbReference type="ARBA" id="ARBA00004496"/>
    </source>
</evidence>
<dbReference type="InterPro" id="IPR046887">
    <property type="entry name" value="RsmE_PUA-like"/>
</dbReference>
<dbReference type="SUPFAM" id="SSF88697">
    <property type="entry name" value="PUA domain-like"/>
    <property type="match status" value="1"/>
</dbReference>
<name>A0A381WQK7_9ZZZZ</name>
<evidence type="ECO:0000256" key="9">
    <source>
        <dbReference type="ARBA" id="ARBA00025699"/>
    </source>
</evidence>
<dbReference type="NCBIfam" id="TIGR00046">
    <property type="entry name" value="RsmE family RNA methyltransferase"/>
    <property type="match status" value="1"/>
</dbReference>
<dbReference type="Pfam" id="PF04452">
    <property type="entry name" value="Methyltrans_RNA"/>
    <property type="match status" value="1"/>
</dbReference>
<keyword evidence="5" id="KW-0698">rRNA processing</keyword>
<dbReference type="InterPro" id="IPR029026">
    <property type="entry name" value="tRNA_m1G_MTases_N"/>
</dbReference>
<protein>
    <recommendedName>
        <fullName evidence="3">16S rRNA (uracil(1498)-N(3))-methyltransferase</fullName>
        <ecNumber evidence="3">2.1.1.193</ecNumber>
    </recommendedName>
</protein>
<evidence type="ECO:0000256" key="5">
    <source>
        <dbReference type="ARBA" id="ARBA00022552"/>
    </source>
</evidence>
<dbReference type="PANTHER" id="PTHR30027">
    <property type="entry name" value="RIBOSOMAL RNA SMALL SUBUNIT METHYLTRANSFERASE E"/>
    <property type="match status" value="1"/>
</dbReference>
<evidence type="ECO:0000256" key="10">
    <source>
        <dbReference type="ARBA" id="ARBA00047944"/>
    </source>
</evidence>
<dbReference type="SUPFAM" id="SSF75217">
    <property type="entry name" value="alpha/beta knot"/>
    <property type="match status" value="1"/>
</dbReference>
<feature type="domain" description="Ribosomal RNA small subunit methyltransferase E PUA-like" evidence="12">
    <location>
        <begin position="21"/>
        <end position="67"/>
    </location>
</feature>
<dbReference type="EC" id="2.1.1.193" evidence="3"/>
<comment type="function">
    <text evidence="9">Specifically methylates the N3 position of the uracil ring of uridine 1498 (m3U1498) in 16S rRNA. Acts on the fully assembled 30S ribosomal subunit.</text>
</comment>
<dbReference type="Gene3D" id="3.40.1280.10">
    <property type="match status" value="1"/>
</dbReference>
<dbReference type="PIRSF" id="PIRSF015601">
    <property type="entry name" value="MTase_slr0722"/>
    <property type="match status" value="1"/>
</dbReference>
<keyword evidence="8" id="KW-0949">S-adenosyl-L-methionine</keyword>
<dbReference type="GO" id="GO:0005737">
    <property type="term" value="C:cytoplasm"/>
    <property type="evidence" value="ECO:0007669"/>
    <property type="project" value="UniProtKB-SubCell"/>
</dbReference>
<dbReference type="InterPro" id="IPR046886">
    <property type="entry name" value="RsmE_MTase_dom"/>
</dbReference>
<evidence type="ECO:0000256" key="7">
    <source>
        <dbReference type="ARBA" id="ARBA00022679"/>
    </source>
</evidence>
<accession>A0A381WQK7</accession>
<evidence type="ECO:0000256" key="4">
    <source>
        <dbReference type="ARBA" id="ARBA00022490"/>
    </source>
</evidence>
<dbReference type="Pfam" id="PF20260">
    <property type="entry name" value="PUA_4"/>
    <property type="match status" value="1"/>
</dbReference>
<feature type="domain" description="Ribosomal RNA small subunit methyltransferase E methyltransferase" evidence="11">
    <location>
        <begin position="77"/>
        <end position="232"/>
    </location>
</feature>
<evidence type="ECO:0000256" key="6">
    <source>
        <dbReference type="ARBA" id="ARBA00022603"/>
    </source>
</evidence>
<keyword evidence="7" id="KW-0808">Transferase</keyword>
<reference evidence="13" key="1">
    <citation type="submission" date="2018-05" db="EMBL/GenBank/DDBJ databases">
        <authorList>
            <person name="Lanie J.A."/>
            <person name="Ng W.-L."/>
            <person name="Kazmierczak K.M."/>
            <person name="Andrzejewski T.M."/>
            <person name="Davidsen T.M."/>
            <person name="Wayne K.J."/>
            <person name="Tettelin H."/>
            <person name="Glass J.I."/>
            <person name="Rusch D."/>
            <person name="Podicherti R."/>
            <person name="Tsui H.-C.T."/>
            <person name="Winkler M.E."/>
        </authorList>
    </citation>
    <scope>NUCLEOTIDE SEQUENCE</scope>
</reference>
<evidence type="ECO:0000259" key="11">
    <source>
        <dbReference type="Pfam" id="PF04452"/>
    </source>
</evidence>
<gene>
    <name evidence="13" type="ORF">METZ01_LOCUS107057</name>
</gene>
<organism evidence="13">
    <name type="scientific">marine metagenome</name>
    <dbReference type="NCBI Taxonomy" id="408172"/>
    <lineage>
        <taxon>unclassified sequences</taxon>
        <taxon>metagenomes</taxon>
        <taxon>ecological metagenomes</taxon>
    </lineage>
</organism>
<keyword evidence="4" id="KW-0963">Cytoplasm</keyword>
<dbReference type="CDD" id="cd18084">
    <property type="entry name" value="RsmE-like"/>
    <property type="match status" value="1"/>
</dbReference>
<evidence type="ECO:0000256" key="3">
    <source>
        <dbReference type="ARBA" id="ARBA00012328"/>
    </source>
</evidence>
<dbReference type="InterPro" id="IPR015947">
    <property type="entry name" value="PUA-like_sf"/>
</dbReference>
<evidence type="ECO:0000256" key="2">
    <source>
        <dbReference type="ARBA" id="ARBA00005528"/>
    </source>
</evidence>
<evidence type="ECO:0000259" key="12">
    <source>
        <dbReference type="Pfam" id="PF20260"/>
    </source>
</evidence>
<dbReference type="GO" id="GO:0070042">
    <property type="term" value="F:rRNA (uridine-N3-)-methyltransferase activity"/>
    <property type="evidence" value="ECO:0007669"/>
    <property type="project" value="TreeGrafter"/>
</dbReference>
<dbReference type="InterPro" id="IPR006700">
    <property type="entry name" value="RsmE"/>
</dbReference>
<dbReference type="PANTHER" id="PTHR30027:SF3">
    <property type="entry name" value="16S RRNA (URACIL(1498)-N(3))-METHYLTRANSFERASE"/>
    <property type="match status" value="1"/>
</dbReference>
<dbReference type="GO" id="GO:0070475">
    <property type="term" value="P:rRNA base methylation"/>
    <property type="evidence" value="ECO:0007669"/>
    <property type="project" value="TreeGrafter"/>
</dbReference>
<comment type="similarity">
    <text evidence="2">Belongs to the RNA methyltransferase RsmE family.</text>
</comment>
<dbReference type="AlphaFoldDB" id="A0A381WQK7"/>
<keyword evidence="6" id="KW-0489">Methyltransferase</keyword>
<evidence type="ECO:0000313" key="13">
    <source>
        <dbReference type="EMBL" id="SVA54203.1"/>
    </source>
</evidence>
<dbReference type="InterPro" id="IPR029028">
    <property type="entry name" value="Alpha/beta_knot_MTases"/>
</dbReference>
<evidence type="ECO:0000256" key="8">
    <source>
        <dbReference type="ARBA" id="ARBA00022691"/>
    </source>
</evidence>
<sequence>MPERRHFIINPENLTGDRFILNGQEGHHAARVTRMNSDDEITLLDGSGAAYGAVVDTVNGDRIEGRIIDKIDRYHEPTVNIHLGVGILKGVKMDTVIEKCTELGVRSVTPLVLDNSVKQNINLQRLKKISLSAIKQCGRGLLPDVNDAQTLHEWSENSSGELKFMLHDSPESAPLMAQLMASTPHSEVRLVIGPEGGFSPAEVEALSAAGFIQASLGRRRLRAETAAIMAVVLCEQILNQGPTVE</sequence>
<comment type="catalytic activity">
    <reaction evidence="10">
        <text>uridine(1498) in 16S rRNA + S-adenosyl-L-methionine = N(3)-methyluridine(1498) in 16S rRNA + S-adenosyl-L-homocysteine + H(+)</text>
        <dbReference type="Rhea" id="RHEA:42920"/>
        <dbReference type="Rhea" id="RHEA-COMP:10283"/>
        <dbReference type="Rhea" id="RHEA-COMP:10284"/>
        <dbReference type="ChEBI" id="CHEBI:15378"/>
        <dbReference type="ChEBI" id="CHEBI:57856"/>
        <dbReference type="ChEBI" id="CHEBI:59789"/>
        <dbReference type="ChEBI" id="CHEBI:65315"/>
        <dbReference type="ChEBI" id="CHEBI:74502"/>
        <dbReference type="EC" id="2.1.1.193"/>
    </reaction>
</comment>
<proteinExistence type="inferred from homology"/>
<comment type="subcellular location">
    <subcellularLocation>
        <location evidence="1">Cytoplasm</location>
    </subcellularLocation>
</comment>
<dbReference type="EMBL" id="UINC01012408">
    <property type="protein sequence ID" value="SVA54203.1"/>
    <property type="molecule type" value="Genomic_DNA"/>
</dbReference>